<dbReference type="VEuPathDB" id="FungiDB:RhiirFUN_024524"/>
<dbReference type="AlphaFoldDB" id="A0A2P4Q630"/>
<dbReference type="VEuPathDB" id="FungiDB:RhiirFUN_024523"/>
<accession>A0A2P4Q630</accession>
<proteinExistence type="predicted"/>
<gene>
    <name evidence="1" type="ORF">GLOIN_2v1772863</name>
</gene>
<name>A0A2P4Q630_RHIID</name>
<reference evidence="1 2" key="1">
    <citation type="journal article" date="2013" name="Proc. Natl. Acad. Sci. U.S.A.">
        <title>Genome of an arbuscular mycorrhizal fungus provides insight into the oldest plant symbiosis.</title>
        <authorList>
            <person name="Tisserant E."/>
            <person name="Malbreil M."/>
            <person name="Kuo A."/>
            <person name="Kohler A."/>
            <person name="Symeonidi A."/>
            <person name="Balestrini R."/>
            <person name="Charron P."/>
            <person name="Duensing N."/>
            <person name="Frei Dit Frey N."/>
            <person name="Gianinazzi-Pearson V."/>
            <person name="Gilbert L.B."/>
            <person name="Handa Y."/>
            <person name="Herr J.R."/>
            <person name="Hijri M."/>
            <person name="Koul R."/>
            <person name="Kawaguchi M."/>
            <person name="Krajinski F."/>
            <person name="Lammers P.J."/>
            <person name="Masclaux F.G."/>
            <person name="Murat C."/>
            <person name="Morin E."/>
            <person name="Ndikumana S."/>
            <person name="Pagni M."/>
            <person name="Petitpierre D."/>
            <person name="Requena N."/>
            <person name="Rosikiewicz P."/>
            <person name="Riley R."/>
            <person name="Saito K."/>
            <person name="San Clemente H."/>
            <person name="Shapiro H."/>
            <person name="van Tuinen D."/>
            <person name="Becard G."/>
            <person name="Bonfante P."/>
            <person name="Paszkowski U."/>
            <person name="Shachar-Hill Y.Y."/>
            <person name="Tuskan G.A."/>
            <person name="Young P.W."/>
            <person name="Sanders I.R."/>
            <person name="Henrissat B."/>
            <person name="Rensing S.A."/>
            <person name="Grigoriev I.V."/>
            <person name="Corradi N."/>
            <person name="Roux C."/>
            <person name="Martin F."/>
        </authorList>
    </citation>
    <scope>NUCLEOTIDE SEQUENCE [LARGE SCALE GENOMIC DNA]</scope>
    <source>
        <strain evidence="1 2">DAOM 197198</strain>
    </source>
</reference>
<dbReference type="Proteomes" id="UP000018888">
    <property type="component" value="Unassembled WGS sequence"/>
</dbReference>
<protein>
    <submittedName>
        <fullName evidence="1">Uncharacterized protein</fullName>
    </submittedName>
</protein>
<dbReference type="EMBL" id="AUPC02000087">
    <property type="protein sequence ID" value="POG73105.1"/>
    <property type="molecule type" value="Genomic_DNA"/>
</dbReference>
<sequence>MSCSTPQILDDISAELPEYSGDFDLDKENENINLITDKMRVGEIRYSVLPMEYPSTSAEGIAIVYNIETWDNYEQAFNNMQYFQGRPSGGGIKACEHLNEDLRNKVHTEVDMDQDFYQTPSEAALEQRTKEAKTYTKYLATTAIHCPYDNGNCKGHFVSRKQTRQISSATEEWFIGCSNWCDKGKKGKHYFERLKNDVDPELLGRLFNEIGEANSCNVILSSNSRRKTCGFLHQHSDDRIKEGRIVEHKCKNKFYKIIPLDLKKTPYVILISKGIHTHHPPPPSNVPSDITEKLKKMIEVESEELVNITARKLISGNLIKATFGKEYLPQVHASLNNMDKLRRLVAKVQKAHHLYGQGILGLTYNIWKCEENILDINFFKWAYNGYLVQGDINEFEVNCYDSQHNMSLTYAHVFTNIADAIAYERMFNALFDWIYQLTGNKPQIYHIHQKGWKCILGDLDQAQAKGLGMALHKIHNSLTWEEHLLHIFKSCHIHYNRNVKNNKYSYQLKKLMYEFPNASTTERVNQIFEELEASDESTIKDWIAFYSKPWVRASLNPIYSFIALDIWQNAPDNTNVAESCHANCNRDGKALPLEAAILKAKNSIYIL</sequence>
<evidence type="ECO:0000313" key="1">
    <source>
        <dbReference type="EMBL" id="POG73105.1"/>
    </source>
</evidence>
<reference evidence="1 2" key="2">
    <citation type="journal article" date="2018" name="New Phytol.">
        <title>High intraspecific genome diversity in the model arbuscular mycorrhizal symbiont Rhizophagus irregularis.</title>
        <authorList>
            <person name="Chen E.C.H."/>
            <person name="Morin E."/>
            <person name="Beaudet D."/>
            <person name="Noel J."/>
            <person name="Yildirir G."/>
            <person name="Ndikumana S."/>
            <person name="Charron P."/>
            <person name="St-Onge C."/>
            <person name="Giorgi J."/>
            <person name="Kruger M."/>
            <person name="Marton T."/>
            <person name="Ropars J."/>
            <person name="Grigoriev I.V."/>
            <person name="Hainaut M."/>
            <person name="Henrissat B."/>
            <person name="Roux C."/>
            <person name="Martin F."/>
            <person name="Corradi N."/>
        </authorList>
    </citation>
    <scope>NUCLEOTIDE SEQUENCE [LARGE SCALE GENOMIC DNA]</scope>
    <source>
        <strain evidence="1 2">DAOM 197198</strain>
    </source>
</reference>
<comment type="caution">
    <text evidence="1">The sequence shown here is derived from an EMBL/GenBank/DDBJ whole genome shotgun (WGS) entry which is preliminary data.</text>
</comment>
<organism evidence="1 2">
    <name type="scientific">Rhizophagus irregularis (strain DAOM 181602 / DAOM 197198 / MUCL 43194)</name>
    <name type="common">Arbuscular mycorrhizal fungus</name>
    <name type="synonym">Glomus intraradices</name>
    <dbReference type="NCBI Taxonomy" id="747089"/>
    <lineage>
        <taxon>Eukaryota</taxon>
        <taxon>Fungi</taxon>
        <taxon>Fungi incertae sedis</taxon>
        <taxon>Mucoromycota</taxon>
        <taxon>Glomeromycotina</taxon>
        <taxon>Glomeromycetes</taxon>
        <taxon>Glomerales</taxon>
        <taxon>Glomeraceae</taxon>
        <taxon>Rhizophagus</taxon>
    </lineage>
</organism>
<evidence type="ECO:0000313" key="2">
    <source>
        <dbReference type="Proteomes" id="UP000018888"/>
    </source>
</evidence>
<keyword evidence="2" id="KW-1185">Reference proteome</keyword>